<evidence type="ECO:0000259" key="9">
    <source>
        <dbReference type="PROSITE" id="PS50923"/>
    </source>
</evidence>
<evidence type="ECO:0000256" key="6">
    <source>
        <dbReference type="PROSITE-ProRule" id="PRU00302"/>
    </source>
</evidence>
<feature type="chain" id="PRO_5019046557" evidence="7">
    <location>
        <begin position="36"/>
        <end position="467"/>
    </location>
</feature>
<dbReference type="InterPro" id="IPR000436">
    <property type="entry name" value="Sushi_SCR_CCP_dom"/>
</dbReference>
<dbReference type="GO" id="GO:0009617">
    <property type="term" value="P:response to bacterium"/>
    <property type="evidence" value="ECO:0007669"/>
    <property type="project" value="TreeGrafter"/>
</dbReference>
<keyword evidence="2 7" id="KW-0732">Signal</keyword>
<dbReference type="Pfam" id="PF00084">
    <property type="entry name" value="Sushi"/>
    <property type="match status" value="2"/>
</dbReference>
<dbReference type="Proteomes" id="UP000287033">
    <property type="component" value="Unassembled WGS sequence"/>
</dbReference>
<dbReference type="PROSITE" id="PS50234">
    <property type="entry name" value="VWFA"/>
    <property type="match status" value="1"/>
</dbReference>
<comment type="caution">
    <text evidence="10">The sequence shown here is derived from an EMBL/GenBank/DDBJ whole genome shotgun (WGS) entry which is preliminary data.</text>
</comment>
<evidence type="ECO:0000259" key="8">
    <source>
        <dbReference type="PROSITE" id="PS50234"/>
    </source>
</evidence>
<comment type="caution">
    <text evidence="6">Lacks conserved residue(s) required for the propagation of feature annotation.</text>
</comment>
<dbReference type="PANTHER" id="PTHR46393:SF7">
    <property type="entry name" value="COMPLEMENT C2"/>
    <property type="match status" value="1"/>
</dbReference>
<organism evidence="10 11">
    <name type="scientific">Chiloscyllium punctatum</name>
    <name type="common">Brownbanded bambooshark</name>
    <name type="synonym">Hemiscyllium punctatum</name>
    <dbReference type="NCBI Taxonomy" id="137246"/>
    <lineage>
        <taxon>Eukaryota</taxon>
        <taxon>Metazoa</taxon>
        <taxon>Chordata</taxon>
        <taxon>Craniata</taxon>
        <taxon>Vertebrata</taxon>
        <taxon>Chondrichthyes</taxon>
        <taxon>Elasmobranchii</taxon>
        <taxon>Galeomorphii</taxon>
        <taxon>Galeoidea</taxon>
        <taxon>Orectolobiformes</taxon>
        <taxon>Hemiscylliidae</taxon>
        <taxon>Chiloscyllium</taxon>
    </lineage>
</organism>
<evidence type="ECO:0000256" key="1">
    <source>
        <dbReference type="ARBA" id="ARBA00022659"/>
    </source>
</evidence>
<name>A0A401SMA9_CHIPU</name>
<keyword evidence="4 6" id="KW-1015">Disulfide bond</keyword>
<dbReference type="AlphaFoldDB" id="A0A401SMA9"/>
<feature type="disulfide bond" evidence="6">
    <location>
        <begin position="136"/>
        <end position="163"/>
    </location>
</feature>
<dbReference type="InterPro" id="IPR036465">
    <property type="entry name" value="vWFA_dom_sf"/>
</dbReference>
<accession>A0A401SMA9</accession>
<evidence type="ECO:0000256" key="2">
    <source>
        <dbReference type="ARBA" id="ARBA00022729"/>
    </source>
</evidence>
<dbReference type="InterPro" id="IPR035976">
    <property type="entry name" value="Sushi/SCR/CCP_sf"/>
</dbReference>
<evidence type="ECO:0000256" key="3">
    <source>
        <dbReference type="ARBA" id="ARBA00022737"/>
    </source>
</evidence>
<proteinExistence type="predicted"/>
<feature type="signal peptide" evidence="7">
    <location>
        <begin position="1"/>
        <end position="35"/>
    </location>
</feature>
<dbReference type="CDD" id="cd00033">
    <property type="entry name" value="CCP"/>
    <property type="match status" value="3"/>
</dbReference>
<keyword evidence="5" id="KW-0325">Glycoprotein</keyword>
<dbReference type="GO" id="GO:0070062">
    <property type="term" value="C:extracellular exosome"/>
    <property type="evidence" value="ECO:0007669"/>
    <property type="project" value="TreeGrafter"/>
</dbReference>
<dbReference type="Pfam" id="PF00092">
    <property type="entry name" value="VWA"/>
    <property type="match status" value="1"/>
</dbReference>
<dbReference type="SUPFAM" id="SSF53300">
    <property type="entry name" value="vWA-like"/>
    <property type="match status" value="1"/>
</dbReference>
<dbReference type="InterPro" id="IPR002035">
    <property type="entry name" value="VWF_A"/>
</dbReference>
<dbReference type="STRING" id="137246.A0A401SMA9"/>
<dbReference type="Gene3D" id="3.40.50.410">
    <property type="entry name" value="von Willebrand factor, type A domain"/>
    <property type="match status" value="1"/>
</dbReference>
<dbReference type="SMART" id="SM00032">
    <property type="entry name" value="CCP"/>
    <property type="match status" value="3"/>
</dbReference>
<protein>
    <submittedName>
        <fullName evidence="10">Uncharacterized protein</fullName>
    </submittedName>
</protein>
<evidence type="ECO:0000256" key="5">
    <source>
        <dbReference type="ARBA" id="ARBA00023180"/>
    </source>
</evidence>
<dbReference type="EMBL" id="BEZZ01000369">
    <property type="protein sequence ID" value="GCC31508.1"/>
    <property type="molecule type" value="Genomic_DNA"/>
</dbReference>
<dbReference type="OrthoDB" id="6127264at2759"/>
<dbReference type="Gene3D" id="2.10.70.10">
    <property type="entry name" value="Complement Module, domain 1"/>
    <property type="match status" value="3"/>
</dbReference>
<evidence type="ECO:0000256" key="4">
    <source>
        <dbReference type="ARBA" id="ARBA00023157"/>
    </source>
</evidence>
<evidence type="ECO:0000313" key="11">
    <source>
        <dbReference type="Proteomes" id="UP000287033"/>
    </source>
</evidence>
<keyword evidence="1 6" id="KW-0768">Sushi</keyword>
<dbReference type="GO" id="GO:0006956">
    <property type="term" value="P:complement activation"/>
    <property type="evidence" value="ECO:0007669"/>
    <property type="project" value="TreeGrafter"/>
</dbReference>
<feature type="domain" description="Sushi" evidence="9">
    <location>
        <begin position="106"/>
        <end position="165"/>
    </location>
</feature>
<dbReference type="SMART" id="SM00327">
    <property type="entry name" value="VWA"/>
    <property type="match status" value="1"/>
</dbReference>
<evidence type="ECO:0000313" key="10">
    <source>
        <dbReference type="EMBL" id="GCC31508.1"/>
    </source>
</evidence>
<dbReference type="SUPFAM" id="SSF57535">
    <property type="entry name" value="Complement control module/SCR domain"/>
    <property type="match status" value="3"/>
</dbReference>
<evidence type="ECO:0000256" key="7">
    <source>
        <dbReference type="SAM" id="SignalP"/>
    </source>
</evidence>
<keyword evidence="11" id="KW-1185">Reference proteome</keyword>
<feature type="domain" description="Sushi" evidence="9">
    <location>
        <begin position="168"/>
        <end position="224"/>
    </location>
</feature>
<keyword evidence="3" id="KW-0677">Repeat</keyword>
<gene>
    <name evidence="10" type="ORF">chiPu_0009966</name>
</gene>
<dbReference type="PANTHER" id="PTHR46393">
    <property type="entry name" value="SUSHI DOMAIN-CONTAINING PROTEIN"/>
    <property type="match status" value="1"/>
</dbReference>
<reference evidence="10 11" key="1">
    <citation type="journal article" date="2018" name="Nat. Ecol. Evol.">
        <title>Shark genomes provide insights into elasmobranch evolution and the origin of vertebrates.</title>
        <authorList>
            <person name="Hara Y"/>
            <person name="Yamaguchi K"/>
            <person name="Onimaru K"/>
            <person name="Kadota M"/>
            <person name="Koyanagi M"/>
            <person name="Keeley SD"/>
            <person name="Tatsumi K"/>
            <person name="Tanaka K"/>
            <person name="Motone F"/>
            <person name="Kageyama Y"/>
            <person name="Nozu R"/>
            <person name="Adachi N"/>
            <person name="Nishimura O"/>
            <person name="Nakagawa R"/>
            <person name="Tanegashima C"/>
            <person name="Kiyatake I"/>
            <person name="Matsumoto R"/>
            <person name="Murakumo K"/>
            <person name="Nishida K"/>
            <person name="Terakita A"/>
            <person name="Kuratani S"/>
            <person name="Sato K"/>
            <person name="Hyodo S Kuraku.S."/>
        </authorList>
    </citation>
    <scope>NUCLEOTIDE SEQUENCE [LARGE SCALE GENOMIC DNA]</scope>
</reference>
<dbReference type="PROSITE" id="PS50923">
    <property type="entry name" value="SUSHI"/>
    <property type="match status" value="2"/>
</dbReference>
<sequence length="467" mass="52747">MAGQLSTSFCWARLNGLAMEFMLLLTVGVLPAVMCEVQRCSTDEVIKGGSIEWPANPVEGSVMTYICPDGFRPYPVSWRYCTKFGSWSVLRNIYRETAHEAKCKEMRCLRPEHFEFGRFDPVKTAYKVNDSITFQCYDGYLLIGSATCTCLPNGQWSGNLPRCNTEGMFCSNPGIPFGGRKEGTNYGILSTVRYKCGTYILRGSPQRTCLETGQWSGVQPRCESKDAFDNVGDLAEVLDILQSTIRNRDLNSGAQIPGQKRKVDVFFVIDASRTVGNENFVRSFKFVKNFVNGVSDINELVRFEVITFGSYPVVITDIQENLTPKVVMERMSQMEYRDYYNNSGRNTGSAMQVVYSSINRTFNLHAGNSQAIPKQVIIIITAGRYNGASAPYIVTKKISNLFSHLPDHLDIFAIGIGDVLKNYLEHLVPMTMTATKYYQHVFYLPTYHYLEKAQEMQRKYGKLSYIA</sequence>
<feature type="domain" description="VWFA" evidence="8">
    <location>
        <begin position="264"/>
        <end position="460"/>
    </location>
</feature>